<comment type="cofactor">
    <cofactor evidence="5">
        <name>Mg(2+)</name>
        <dbReference type="ChEBI" id="CHEBI:18420"/>
    </cofactor>
    <text evidence="5">Binds 2 magnesium ions per subunit.</text>
</comment>
<dbReference type="Gene3D" id="3.30.1490.100">
    <property type="entry name" value="DNA polymerase, Y-family, little finger domain"/>
    <property type="match status" value="1"/>
</dbReference>
<dbReference type="NCBIfam" id="NF010731">
    <property type="entry name" value="PRK14133.1"/>
    <property type="match status" value="1"/>
</dbReference>
<protein>
    <recommendedName>
        <fullName evidence="5">DNA polymerase IV</fullName>
        <shortName evidence="5">Pol IV</shortName>
        <ecNumber evidence="5">2.7.7.7</ecNumber>
    </recommendedName>
</protein>
<dbReference type="EC" id="2.7.7.7" evidence="5"/>
<dbReference type="CDD" id="cd03586">
    <property type="entry name" value="PolY_Pol_IV_kappa"/>
    <property type="match status" value="1"/>
</dbReference>
<keyword evidence="8" id="KW-1185">Reference proteome</keyword>
<feature type="active site" evidence="5">
    <location>
        <position position="105"/>
    </location>
</feature>
<accession>A0ABW4ZXC8</accession>
<dbReference type="Gene3D" id="3.30.70.270">
    <property type="match status" value="1"/>
</dbReference>
<dbReference type="RefSeq" id="WP_386046857.1">
    <property type="nucleotide sequence ID" value="NZ_JBHUIO010000006.1"/>
</dbReference>
<keyword evidence="5" id="KW-0235">DNA replication</keyword>
<dbReference type="NCBIfam" id="NF002751">
    <property type="entry name" value="PRK02794.1"/>
    <property type="match status" value="1"/>
</dbReference>
<dbReference type="InterPro" id="IPR001126">
    <property type="entry name" value="UmuC"/>
</dbReference>
<keyword evidence="5" id="KW-0238">DNA-binding</keyword>
<keyword evidence="4 5" id="KW-0239">DNA-directed DNA polymerase</keyword>
<dbReference type="SUPFAM" id="SSF100879">
    <property type="entry name" value="Lesion bypass DNA polymerase (Y-family), little finger domain"/>
    <property type="match status" value="1"/>
</dbReference>
<evidence type="ECO:0000259" key="6">
    <source>
        <dbReference type="PROSITE" id="PS50173"/>
    </source>
</evidence>
<dbReference type="PANTHER" id="PTHR11076:SF33">
    <property type="entry name" value="DNA POLYMERASE KAPPA"/>
    <property type="match status" value="1"/>
</dbReference>
<dbReference type="Proteomes" id="UP001597343">
    <property type="component" value="Unassembled WGS sequence"/>
</dbReference>
<evidence type="ECO:0000256" key="4">
    <source>
        <dbReference type="ARBA" id="ARBA00022932"/>
    </source>
</evidence>
<dbReference type="Pfam" id="PF11799">
    <property type="entry name" value="IMS_C"/>
    <property type="match status" value="1"/>
</dbReference>
<comment type="subunit">
    <text evidence="5">Monomer.</text>
</comment>
<dbReference type="Pfam" id="PF00817">
    <property type="entry name" value="IMS"/>
    <property type="match status" value="1"/>
</dbReference>
<dbReference type="NCBIfam" id="NF002882">
    <property type="entry name" value="PRK03348.1"/>
    <property type="match status" value="1"/>
</dbReference>
<comment type="similarity">
    <text evidence="1 5">Belongs to the DNA polymerase type-Y family.</text>
</comment>
<keyword evidence="5" id="KW-0963">Cytoplasm</keyword>
<dbReference type="Gene3D" id="3.40.1170.60">
    <property type="match status" value="1"/>
</dbReference>
<dbReference type="InterPro" id="IPR043502">
    <property type="entry name" value="DNA/RNA_pol_sf"/>
</dbReference>
<comment type="function">
    <text evidence="5">Poorly processive, error-prone DNA polymerase involved in untargeted mutagenesis. Copies undamaged DNA at stalled replication forks, which arise in vivo from mismatched or misaligned primer ends. These misaligned primers can be extended by PolIV. Exhibits no 3'-5' exonuclease (proofreading) activity. May be involved in translesional synthesis, in conjunction with the beta clamp from PolIII.</text>
</comment>
<feature type="domain" description="UmuC" evidence="6">
    <location>
        <begin position="5"/>
        <end position="186"/>
    </location>
</feature>
<keyword evidence="5" id="KW-0479">Metal-binding</keyword>
<dbReference type="HAMAP" id="MF_01113">
    <property type="entry name" value="DNApol_IV"/>
    <property type="match status" value="1"/>
</dbReference>
<keyword evidence="5" id="KW-0227">DNA damage</keyword>
<dbReference type="EMBL" id="JBHUIO010000006">
    <property type="protein sequence ID" value="MFD2170663.1"/>
    <property type="molecule type" value="Genomic_DNA"/>
</dbReference>
<comment type="caution">
    <text evidence="7">The sequence shown here is derived from an EMBL/GenBank/DDBJ whole genome shotgun (WGS) entry which is preliminary data.</text>
</comment>
<dbReference type="InterPro" id="IPR043128">
    <property type="entry name" value="Rev_trsase/Diguanyl_cyclase"/>
</dbReference>
<dbReference type="InterPro" id="IPR017961">
    <property type="entry name" value="DNA_pol_Y-fam_little_finger"/>
</dbReference>
<keyword evidence="5 7" id="KW-0808">Transferase</keyword>
<reference evidence="8" key="1">
    <citation type="journal article" date="2019" name="Int. J. Syst. Evol. Microbiol.">
        <title>The Global Catalogue of Microorganisms (GCM) 10K type strain sequencing project: providing services to taxonomists for standard genome sequencing and annotation.</title>
        <authorList>
            <consortium name="The Broad Institute Genomics Platform"/>
            <consortium name="The Broad Institute Genome Sequencing Center for Infectious Disease"/>
            <person name="Wu L."/>
            <person name="Ma J."/>
        </authorList>
    </citation>
    <scope>NUCLEOTIDE SEQUENCE [LARGE SCALE GENOMIC DNA]</scope>
    <source>
        <strain evidence="8">CGMCC 1.13574</strain>
    </source>
</reference>
<dbReference type="GO" id="GO:0003887">
    <property type="term" value="F:DNA-directed DNA polymerase activity"/>
    <property type="evidence" value="ECO:0007669"/>
    <property type="project" value="UniProtKB-EC"/>
</dbReference>
<comment type="catalytic activity">
    <reaction evidence="5">
        <text>DNA(n) + a 2'-deoxyribonucleoside 5'-triphosphate = DNA(n+1) + diphosphate</text>
        <dbReference type="Rhea" id="RHEA:22508"/>
        <dbReference type="Rhea" id="RHEA-COMP:17339"/>
        <dbReference type="Rhea" id="RHEA-COMP:17340"/>
        <dbReference type="ChEBI" id="CHEBI:33019"/>
        <dbReference type="ChEBI" id="CHEBI:61560"/>
        <dbReference type="ChEBI" id="CHEBI:173112"/>
        <dbReference type="EC" id="2.7.7.7"/>
    </reaction>
</comment>
<dbReference type="NCBIfam" id="NF002677">
    <property type="entry name" value="PRK02406.1"/>
    <property type="match status" value="1"/>
</dbReference>
<keyword evidence="5" id="KW-0460">Magnesium</keyword>
<keyword evidence="2 5" id="KW-0515">Mutator protein</keyword>
<name>A0ABW4ZXC8_9BACL</name>
<dbReference type="InterPro" id="IPR036775">
    <property type="entry name" value="DNA_pol_Y-fam_lit_finger_sf"/>
</dbReference>
<gene>
    <name evidence="5" type="primary">dinB</name>
    <name evidence="7" type="ORF">ACFSOY_11680</name>
</gene>
<dbReference type="PROSITE" id="PS50173">
    <property type="entry name" value="UMUC"/>
    <property type="match status" value="1"/>
</dbReference>
<dbReference type="NCBIfam" id="NF003015">
    <property type="entry name" value="PRK03858.1"/>
    <property type="match status" value="1"/>
</dbReference>
<evidence type="ECO:0000256" key="2">
    <source>
        <dbReference type="ARBA" id="ARBA00022457"/>
    </source>
</evidence>
<sequence>MERTILHLDMDAFFASVEQRDQPELRGRPVIIGGPASGRGVVSTCSYEARVFGVRSAMPTAEAQRRCPDGIFLFPNMRKYSTVSRQMFDILARYTPLIEGLSVDEAFLDVTGSARLFGDGLTIARRLKQDIRDELGLSASVGISYNKYLAKLGSDLEKPDGLVLLNREDLLHRVHPLPITRLWGVGKKSAEQLQRLGLKTIGDVANMDLKRMRIHLGDFADHIYRLSNGLDDRPVEPEHEVKSVGHETTFAADVQEIAFLETTLLSQAVKVARRLRRKGVKGRTVTLKLRYAPFRTITRSQTLPAPTHLEQTIYEVAKRLLAKCALTKKDAIRLIGVSVSGLCADDQQHAEQLSLFDDLSFRAPDPKQEELSKTVDLLKDKFGENIVTRARLIKREDM</sequence>
<dbReference type="SUPFAM" id="SSF56672">
    <property type="entry name" value="DNA/RNA polymerases"/>
    <property type="match status" value="1"/>
</dbReference>
<comment type="subcellular location">
    <subcellularLocation>
        <location evidence="5">Cytoplasm</location>
    </subcellularLocation>
</comment>
<feature type="binding site" evidence="5">
    <location>
        <position position="9"/>
    </location>
    <ligand>
        <name>Mg(2+)</name>
        <dbReference type="ChEBI" id="CHEBI:18420"/>
    </ligand>
</feature>
<dbReference type="InterPro" id="IPR022880">
    <property type="entry name" value="DNApol_IV"/>
</dbReference>
<dbReference type="InterPro" id="IPR024728">
    <property type="entry name" value="PolY_HhH_motif"/>
</dbReference>
<evidence type="ECO:0000256" key="1">
    <source>
        <dbReference type="ARBA" id="ARBA00010945"/>
    </source>
</evidence>
<evidence type="ECO:0000256" key="3">
    <source>
        <dbReference type="ARBA" id="ARBA00022695"/>
    </source>
</evidence>
<dbReference type="InterPro" id="IPR050116">
    <property type="entry name" value="DNA_polymerase-Y"/>
</dbReference>
<feature type="site" description="Substrate discrimination" evidence="5">
    <location>
        <position position="14"/>
    </location>
</feature>
<feature type="binding site" evidence="5">
    <location>
        <position position="104"/>
    </location>
    <ligand>
        <name>Mg(2+)</name>
        <dbReference type="ChEBI" id="CHEBI:18420"/>
    </ligand>
</feature>
<keyword evidence="5" id="KW-0234">DNA repair</keyword>
<evidence type="ECO:0000313" key="7">
    <source>
        <dbReference type="EMBL" id="MFD2170663.1"/>
    </source>
</evidence>
<evidence type="ECO:0000313" key="8">
    <source>
        <dbReference type="Proteomes" id="UP001597343"/>
    </source>
</evidence>
<dbReference type="PANTHER" id="PTHR11076">
    <property type="entry name" value="DNA REPAIR POLYMERASE UMUC / TRANSFERASE FAMILY MEMBER"/>
    <property type="match status" value="1"/>
</dbReference>
<dbReference type="Pfam" id="PF11798">
    <property type="entry name" value="IMS_HHH"/>
    <property type="match status" value="1"/>
</dbReference>
<proteinExistence type="inferred from homology"/>
<dbReference type="Gene3D" id="1.10.150.20">
    <property type="entry name" value="5' to 3' exonuclease, C-terminal subdomain"/>
    <property type="match status" value="1"/>
</dbReference>
<evidence type="ECO:0000256" key="5">
    <source>
        <dbReference type="HAMAP-Rule" id="MF_01113"/>
    </source>
</evidence>
<organism evidence="7 8">
    <name type="scientific">Tumebacillus lipolyticus</name>
    <dbReference type="NCBI Taxonomy" id="1280370"/>
    <lineage>
        <taxon>Bacteria</taxon>
        <taxon>Bacillati</taxon>
        <taxon>Bacillota</taxon>
        <taxon>Bacilli</taxon>
        <taxon>Bacillales</taxon>
        <taxon>Alicyclobacillaceae</taxon>
        <taxon>Tumebacillus</taxon>
    </lineage>
</organism>
<keyword evidence="3 5" id="KW-0548">Nucleotidyltransferase</keyword>